<dbReference type="Pfam" id="PF12937">
    <property type="entry name" value="F-box-like"/>
    <property type="match status" value="1"/>
</dbReference>
<dbReference type="AlphaFoldDB" id="A0AAD7NHG7"/>
<accession>A0AAD7NHG7</accession>
<dbReference type="Gene3D" id="1.20.1280.50">
    <property type="match status" value="1"/>
</dbReference>
<dbReference type="Proteomes" id="UP001215280">
    <property type="component" value="Unassembled WGS sequence"/>
</dbReference>
<protein>
    <recommendedName>
        <fullName evidence="1">F-box domain-containing protein</fullName>
    </recommendedName>
</protein>
<dbReference type="InterPro" id="IPR011047">
    <property type="entry name" value="Quinoprotein_ADH-like_sf"/>
</dbReference>
<dbReference type="SUPFAM" id="SSF50998">
    <property type="entry name" value="Quinoprotein alcohol dehydrogenase-like"/>
    <property type="match status" value="1"/>
</dbReference>
<dbReference type="InterPro" id="IPR015943">
    <property type="entry name" value="WD40/YVTN_repeat-like_dom_sf"/>
</dbReference>
<dbReference type="InterPro" id="IPR036047">
    <property type="entry name" value="F-box-like_dom_sf"/>
</dbReference>
<reference evidence="2" key="1">
    <citation type="submission" date="2023-03" db="EMBL/GenBank/DDBJ databases">
        <title>Massive genome expansion in bonnet fungi (Mycena s.s.) driven by repeated elements and novel gene families across ecological guilds.</title>
        <authorList>
            <consortium name="Lawrence Berkeley National Laboratory"/>
            <person name="Harder C.B."/>
            <person name="Miyauchi S."/>
            <person name="Viragh M."/>
            <person name="Kuo A."/>
            <person name="Thoen E."/>
            <person name="Andreopoulos B."/>
            <person name="Lu D."/>
            <person name="Skrede I."/>
            <person name="Drula E."/>
            <person name="Henrissat B."/>
            <person name="Morin E."/>
            <person name="Kohler A."/>
            <person name="Barry K."/>
            <person name="LaButti K."/>
            <person name="Morin E."/>
            <person name="Salamov A."/>
            <person name="Lipzen A."/>
            <person name="Mereny Z."/>
            <person name="Hegedus B."/>
            <person name="Baldrian P."/>
            <person name="Stursova M."/>
            <person name="Weitz H."/>
            <person name="Taylor A."/>
            <person name="Grigoriev I.V."/>
            <person name="Nagy L.G."/>
            <person name="Martin F."/>
            <person name="Kauserud H."/>
        </authorList>
    </citation>
    <scope>NUCLEOTIDE SEQUENCE</scope>
    <source>
        <strain evidence="2">CBHHK188m</strain>
    </source>
</reference>
<proteinExistence type="predicted"/>
<gene>
    <name evidence="2" type="ORF">DFH07DRAFT_814307</name>
</gene>
<evidence type="ECO:0000259" key="1">
    <source>
        <dbReference type="PROSITE" id="PS50181"/>
    </source>
</evidence>
<evidence type="ECO:0000313" key="2">
    <source>
        <dbReference type="EMBL" id="KAJ7762408.1"/>
    </source>
</evidence>
<dbReference type="CDD" id="cd09917">
    <property type="entry name" value="F-box_SF"/>
    <property type="match status" value="1"/>
</dbReference>
<feature type="domain" description="F-box" evidence="1">
    <location>
        <begin position="1"/>
        <end position="46"/>
    </location>
</feature>
<evidence type="ECO:0000313" key="3">
    <source>
        <dbReference type="Proteomes" id="UP001215280"/>
    </source>
</evidence>
<dbReference type="EMBL" id="JARJLG010000043">
    <property type="protein sequence ID" value="KAJ7762408.1"/>
    <property type="molecule type" value="Genomic_DNA"/>
</dbReference>
<organism evidence="2 3">
    <name type="scientific">Mycena maculata</name>
    <dbReference type="NCBI Taxonomy" id="230809"/>
    <lineage>
        <taxon>Eukaryota</taxon>
        <taxon>Fungi</taxon>
        <taxon>Dikarya</taxon>
        <taxon>Basidiomycota</taxon>
        <taxon>Agaricomycotina</taxon>
        <taxon>Agaricomycetes</taxon>
        <taxon>Agaricomycetidae</taxon>
        <taxon>Agaricales</taxon>
        <taxon>Marasmiineae</taxon>
        <taxon>Mycenaceae</taxon>
        <taxon>Mycena</taxon>
    </lineage>
</organism>
<comment type="caution">
    <text evidence="2">The sequence shown here is derived from an EMBL/GenBank/DDBJ whole genome shotgun (WGS) entry which is preliminary data.</text>
</comment>
<name>A0AAD7NHG7_9AGAR</name>
<dbReference type="InterPro" id="IPR001810">
    <property type="entry name" value="F-box_dom"/>
</dbReference>
<sequence length="556" mass="61787">MLHLPVELVLSVLQYLPLSTLHNLLSTSREWNNFFGVNQSILYHNAAVVHGFTRSSSVAYSDLHTVFSRRALTGVTDWKTFCYTQLHIQKAWRGKASSSVTAHRSSGVNVHRIKVDEERGFIIVTTSSGGLFVVNLYEDEILWSLPATYVHPYAHCEYSGGYLVFDRTTGEKEVWRVVDDAEMTPTSPTFAFSDERQHTTSSLAATLHSPLTTRGHFKPWAVLRPSATTRAFRLVYPTLIAATTNCIFVWDIRTGELVQVIQDAPISPNGVGSSIILGSVNYVEVSARADGHAFICGSNTLRIFSRASGRCVLDVPSSQSSYGNNTYSLTVDGSRQQDRWVSSSVLKPQPTTHRVVPPTNGRRLIDEFLAVHVSACGSHFVALLASSRLIVVPFFERIIGGTVDIRDIALDIQLGSPVTVARYLAFEYGRVGVTTDTGLFVVSIDFESIRDSIEPPRVSIYRAAWFNSPILLRHVSCLQMTSTGIFLTWDPSPSARDYRDEDLVPSFEYERTFASSLNEQRRLGRLPNGDEVVQLFELGAFHQGRSTAFSIDLVPP</sequence>
<dbReference type="SUPFAM" id="SSF81383">
    <property type="entry name" value="F-box domain"/>
    <property type="match status" value="1"/>
</dbReference>
<keyword evidence="3" id="KW-1185">Reference proteome</keyword>
<dbReference type="Gene3D" id="2.130.10.10">
    <property type="entry name" value="YVTN repeat-like/Quinoprotein amine dehydrogenase"/>
    <property type="match status" value="1"/>
</dbReference>
<dbReference type="PROSITE" id="PS50181">
    <property type="entry name" value="FBOX"/>
    <property type="match status" value="1"/>
</dbReference>